<feature type="region of interest" description="Disordered" evidence="5">
    <location>
        <begin position="1"/>
        <end position="22"/>
    </location>
</feature>
<dbReference type="CDD" id="cd06257">
    <property type="entry name" value="DnaJ"/>
    <property type="match status" value="1"/>
</dbReference>
<evidence type="ECO:0000256" key="1">
    <source>
        <dbReference type="ARBA" id="ARBA00022723"/>
    </source>
</evidence>
<dbReference type="PANTHER" id="PTHR44029:SF1">
    <property type="entry name" value="DNAJ HOMOLOG SUBFAMILY C MEMBER 21"/>
    <property type="match status" value="1"/>
</dbReference>
<dbReference type="SUPFAM" id="SSF46565">
    <property type="entry name" value="Chaperone J-domain"/>
    <property type="match status" value="1"/>
</dbReference>
<feature type="region of interest" description="Disordered" evidence="5">
    <location>
        <begin position="367"/>
        <end position="430"/>
    </location>
</feature>
<dbReference type="InterPro" id="IPR003604">
    <property type="entry name" value="Matrin/U1-like-C_Znf_C2H2"/>
</dbReference>
<evidence type="ECO:0000313" key="9">
    <source>
        <dbReference type="Proteomes" id="UP000272025"/>
    </source>
</evidence>
<organism evidence="8 9">
    <name type="scientific">Sodiomyces alkalinus (strain CBS 110278 / VKM F-3762 / F11)</name>
    <name type="common">Alkaliphilic filamentous fungus</name>
    <dbReference type="NCBI Taxonomy" id="1314773"/>
    <lineage>
        <taxon>Eukaryota</taxon>
        <taxon>Fungi</taxon>
        <taxon>Dikarya</taxon>
        <taxon>Ascomycota</taxon>
        <taxon>Pezizomycotina</taxon>
        <taxon>Sordariomycetes</taxon>
        <taxon>Hypocreomycetidae</taxon>
        <taxon>Glomerellales</taxon>
        <taxon>Plectosphaerellaceae</taxon>
        <taxon>Sodiomyces</taxon>
    </lineage>
</organism>
<evidence type="ECO:0000256" key="4">
    <source>
        <dbReference type="PROSITE-ProRule" id="PRU00042"/>
    </source>
</evidence>
<dbReference type="STRING" id="1314773.A0A3N2PTU5"/>
<feature type="compositionally biased region" description="Low complexity" evidence="5">
    <location>
        <begin position="412"/>
        <end position="425"/>
    </location>
</feature>
<accession>A0A3N2PTU5</accession>
<dbReference type="PROSITE" id="PS50157">
    <property type="entry name" value="ZINC_FINGER_C2H2_2"/>
    <property type="match status" value="2"/>
</dbReference>
<protein>
    <submittedName>
        <fullName evidence="8">DnaJ-domain-containing protein</fullName>
    </submittedName>
</protein>
<dbReference type="InterPro" id="IPR051964">
    <property type="entry name" value="Chaperone_stress_response"/>
</dbReference>
<keyword evidence="3" id="KW-0862">Zinc</keyword>
<dbReference type="PRINTS" id="PR00625">
    <property type="entry name" value="JDOMAIN"/>
</dbReference>
<dbReference type="InterPro" id="IPR013087">
    <property type="entry name" value="Znf_C2H2_type"/>
</dbReference>
<evidence type="ECO:0000256" key="2">
    <source>
        <dbReference type="ARBA" id="ARBA00022771"/>
    </source>
</evidence>
<sequence length="552" mass="62617">MGAHQSSARYEQGNTPDGTPRKTCYYELLGIAQDASDSDIKKGYRKKALELHPDRNLGNIEDATRRFAEVQSAYEVLSDPHERAWYDSHREAILRGSDGRNFDHDPPEFKDVRLTTTDDILSLIRQFNVSVPFTDEPTGFYGILNETFYHLAREERAASGQDLGEVPDYPNFGLSGDDFETVVRPFYSVWAGFTTVKSFAWKDKYRLSDAPDRRVRRMMEKENRKLRDDAAREFSEAVRFLVTFARKRDPRYVGNLQSATERRETLRAAAAAQAARSRAANLEKFKDEIAVPEWVRSRDEDDGDVLGHFSETETESEVEWIECVICDKSFKSAKSFQAHEKSKKHTKAVQQLRRQMKSEGLELELDQQWAEPGDPQTRGKQDSVNTVTQEMEQEQVMVPVSEAANPRRGTRAGSNTDTADSSSSDKLLDDGCYAPRTVVQQRTELETSANTMVSQSPGKDIEYGGIGSEMEKLSLNGDWADDSNRGDQPAKVKGKAKLKREKKAARKATQEHTCNICQEVFPSKTQLFTHIRDTGYIGHKTIQGIADRKKRR</sequence>
<proteinExistence type="predicted"/>
<evidence type="ECO:0000259" key="6">
    <source>
        <dbReference type="PROSITE" id="PS50076"/>
    </source>
</evidence>
<dbReference type="AlphaFoldDB" id="A0A3N2PTU5"/>
<dbReference type="RefSeq" id="XP_028465735.1">
    <property type="nucleotide sequence ID" value="XM_028609194.1"/>
</dbReference>
<name>A0A3N2PTU5_SODAK</name>
<dbReference type="PROSITE" id="PS00028">
    <property type="entry name" value="ZINC_FINGER_C2H2_1"/>
    <property type="match status" value="1"/>
</dbReference>
<dbReference type="Pfam" id="PF00096">
    <property type="entry name" value="zf-C2H2"/>
    <property type="match status" value="1"/>
</dbReference>
<dbReference type="GO" id="GO:0003676">
    <property type="term" value="F:nucleic acid binding"/>
    <property type="evidence" value="ECO:0007669"/>
    <property type="project" value="InterPro"/>
</dbReference>
<feature type="compositionally biased region" description="Polar residues" evidence="5">
    <location>
        <begin position="1"/>
        <end position="17"/>
    </location>
</feature>
<evidence type="ECO:0000259" key="7">
    <source>
        <dbReference type="PROSITE" id="PS50157"/>
    </source>
</evidence>
<feature type="domain" description="J" evidence="6">
    <location>
        <begin position="24"/>
        <end position="90"/>
    </location>
</feature>
<keyword evidence="1" id="KW-0479">Metal-binding</keyword>
<dbReference type="SMART" id="SM00451">
    <property type="entry name" value="ZnF_U1"/>
    <property type="match status" value="1"/>
</dbReference>
<dbReference type="InterPro" id="IPR036869">
    <property type="entry name" value="J_dom_sf"/>
</dbReference>
<dbReference type="Gene3D" id="1.10.287.110">
    <property type="entry name" value="DnaJ domain"/>
    <property type="match status" value="1"/>
</dbReference>
<feature type="domain" description="C2H2-type" evidence="7">
    <location>
        <begin position="512"/>
        <end position="541"/>
    </location>
</feature>
<dbReference type="SMART" id="SM00355">
    <property type="entry name" value="ZnF_C2H2"/>
    <property type="match status" value="2"/>
</dbReference>
<feature type="domain" description="C2H2-type" evidence="7">
    <location>
        <begin position="321"/>
        <end position="350"/>
    </location>
</feature>
<dbReference type="InterPro" id="IPR001623">
    <property type="entry name" value="DnaJ_domain"/>
</dbReference>
<dbReference type="EMBL" id="ML119056">
    <property type="protein sequence ID" value="ROT37929.1"/>
    <property type="molecule type" value="Genomic_DNA"/>
</dbReference>
<evidence type="ECO:0000256" key="5">
    <source>
        <dbReference type="SAM" id="MobiDB-lite"/>
    </source>
</evidence>
<dbReference type="GeneID" id="39577672"/>
<reference evidence="8 9" key="1">
    <citation type="journal article" date="2018" name="Mol. Ecol.">
        <title>The obligate alkalophilic soda-lake fungus Sodiomyces alkalinus has shifted to a protein diet.</title>
        <authorList>
            <person name="Grum-Grzhimaylo A.A."/>
            <person name="Falkoski D.L."/>
            <person name="van den Heuvel J."/>
            <person name="Valero-Jimenez C.A."/>
            <person name="Min B."/>
            <person name="Choi I.G."/>
            <person name="Lipzen A."/>
            <person name="Daum C.G."/>
            <person name="Aanen D.K."/>
            <person name="Tsang A."/>
            <person name="Henrissat B."/>
            <person name="Bilanenko E.N."/>
            <person name="de Vries R.P."/>
            <person name="van Kan J.A.L."/>
            <person name="Grigoriev I.V."/>
            <person name="Debets A.J.M."/>
        </authorList>
    </citation>
    <scope>NUCLEOTIDE SEQUENCE [LARGE SCALE GENOMIC DNA]</scope>
    <source>
        <strain evidence="8 9">F11</strain>
    </source>
</reference>
<dbReference type="Pfam" id="PF21884">
    <property type="entry name" value="ZUO1-like_ZHD"/>
    <property type="match status" value="1"/>
</dbReference>
<dbReference type="PANTHER" id="PTHR44029">
    <property type="entry name" value="DNAJ HOMOLOG SUBFAMILY C MEMBER 21"/>
    <property type="match status" value="1"/>
</dbReference>
<dbReference type="GO" id="GO:0008270">
    <property type="term" value="F:zinc ion binding"/>
    <property type="evidence" value="ECO:0007669"/>
    <property type="project" value="UniProtKB-KW"/>
</dbReference>
<dbReference type="SUPFAM" id="SSF57667">
    <property type="entry name" value="beta-beta-alpha zinc fingers"/>
    <property type="match status" value="1"/>
</dbReference>
<keyword evidence="9" id="KW-1185">Reference proteome</keyword>
<keyword evidence="2 4" id="KW-0863">Zinc-finger</keyword>
<dbReference type="Pfam" id="PF00226">
    <property type="entry name" value="DnaJ"/>
    <property type="match status" value="1"/>
</dbReference>
<dbReference type="InterPro" id="IPR018253">
    <property type="entry name" value="DnaJ_domain_CS"/>
</dbReference>
<dbReference type="FunFam" id="1.10.287.110:FF:000046">
    <property type="entry name" value="dnaJ homolog subfamily C member 21"/>
    <property type="match status" value="1"/>
</dbReference>
<dbReference type="InterPro" id="IPR036236">
    <property type="entry name" value="Znf_C2H2_sf"/>
</dbReference>
<dbReference type="PROSITE" id="PS00636">
    <property type="entry name" value="DNAJ_1"/>
    <property type="match status" value="1"/>
</dbReference>
<dbReference type="Proteomes" id="UP000272025">
    <property type="component" value="Unassembled WGS sequence"/>
</dbReference>
<dbReference type="Gene3D" id="3.30.160.60">
    <property type="entry name" value="Classic Zinc Finger"/>
    <property type="match status" value="1"/>
</dbReference>
<gene>
    <name evidence="8" type="ORF">SODALDRAFT_312318</name>
</gene>
<dbReference type="Pfam" id="PF12171">
    <property type="entry name" value="zf-C2H2_jaz"/>
    <property type="match status" value="1"/>
</dbReference>
<feature type="region of interest" description="Disordered" evidence="5">
    <location>
        <begin position="476"/>
        <end position="511"/>
    </location>
</feature>
<evidence type="ECO:0000256" key="3">
    <source>
        <dbReference type="ARBA" id="ARBA00022833"/>
    </source>
</evidence>
<dbReference type="GO" id="GO:0005737">
    <property type="term" value="C:cytoplasm"/>
    <property type="evidence" value="ECO:0007669"/>
    <property type="project" value="TreeGrafter"/>
</dbReference>
<dbReference type="SMART" id="SM00271">
    <property type="entry name" value="DnaJ"/>
    <property type="match status" value="1"/>
</dbReference>
<dbReference type="InterPro" id="IPR054076">
    <property type="entry name" value="ZUO1-like_ZHD"/>
</dbReference>
<evidence type="ECO:0000313" key="8">
    <source>
        <dbReference type="EMBL" id="ROT37929.1"/>
    </source>
</evidence>
<dbReference type="PROSITE" id="PS50076">
    <property type="entry name" value="DNAJ_2"/>
    <property type="match status" value="1"/>
</dbReference>
<dbReference type="InterPro" id="IPR022755">
    <property type="entry name" value="Znf_C2H2_jaz"/>
</dbReference>
<feature type="compositionally biased region" description="Basic residues" evidence="5">
    <location>
        <begin position="492"/>
        <end position="506"/>
    </location>
</feature>
<dbReference type="OrthoDB" id="5894at2759"/>